<dbReference type="EMBL" id="CP090569">
    <property type="protein sequence ID" value="USF88669.1"/>
    <property type="molecule type" value="Genomic_DNA"/>
</dbReference>
<name>A0A9J7A0T2_9GAMM</name>
<evidence type="ECO:0000256" key="10">
    <source>
        <dbReference type="ARBA" id="ARBA00022914"/>
    </source>
</evidence>
<organism evidence="16 17">
    <name type="scientific">Candidatus Endoriftia persephonae</name>
    <dbReference type="NCBI Taxonomy" id="393765"/>
    <lineage>
        <taxon>Bacteria</taxon>
        <taxon>Pseudomonadati</taxon>
        <taxon>Pseudomonadota</taxon>
        <taxon>Gammaproteobacteria</taxon>
        <taxon>Chromatiales</taxon>
        <taxon>Sedimenticolaceae</taxon>
        <taxon>Candidatus Endoriftia</taxon>
    </lineage>
</organism>
<evidence type="ECO:0000256" key="14">
    <source>
        <dbReference type="ARBA" id="ARBA00045720"/>
    </source>
</evidence>
<keyword evidence="5" id="KW-0475">Mercuric resistance</keyword>
<keyword evidence="8 15" id="KW-0812">Transmembrane</keyword>
<dbReference type="GO" id="GO:0005886">
    <property type="term" value="C:plasma membrane"/>
    <property type="evidence" value="ECO:0007669"/>
    <property type="project" value="UniProtKB-SubCell"/>
</dbReference>
<evidence type="ECO:0000256" key="5">
    <source>
        <dbReference type="ARBA" id="ARBA00022466"/>
    </source>
</evidence>
<dbReference type="GO" id="GO:0046872">
    <property type="term" value="F:metal ion binding"/>
    <property type="evidence" value="ECO:0007669"/>
    <property type="project" value="UniProtKB-KW"/>
</dbReference>
<keyword evidence="4" id="KW-0813">Transport</keyword>
<proteinExistence type="inferred from homology"/>
<protein>
    <recommendedName>
        <fullName evidence="3">Mercuric transport protein MerT</fullName>
    </recommendedName>
    <alternativeName>
        <fullName evidence="13">Mercury ion transport protein</fullName>
    </alternativeName>
</protein>
<gene>
    <name evidence="16" type="ORF">L0Y14_05410</name>
</gene>
<dbReference type="GO" id="GO:0015097">
    <property type="term" value="F:mercury ion transmembrane transporter activity"/>
    <property type="evidence" value="ECO:0007669"/>
    <property type="project" value="InterPro"/>
</dbReference>
<keyword evidence="10" id="KW-0476">Mercury</keyword>
<evidence type="ECO:0000256" key="13">
    <source>
        <dbReference type="ARBA" id="ARBA00030934"/>
    </source>
</evidence>
<keyword evidence="9" id="KW-0479">Metal-binding</keyword>
<feature type="transmembrane region" description="Helical" evidence="15">
    <location>
        <begin position="21"/>
        <end position="48"/>
    </location>
</feature>
<keyword evidence="7" id="KW-0997">Cell inner membrane</keyword>
<evidence type="ECO:0000256" key="3">
    <source>
        <dbReference type="ARBA" id="ARBA00017053"/>
    </source>
</evidence>
<evidence type="ECO:0000256" key="9">
    <source>
        <dbReference type="ARBA" id="ARBA00022723"/>
    </source>
</evidence>
<dbReference type="Pfam" id="PF02411">
    <property type="entry name" value="MerT"/>
    <property type="match status" value="1"/>
</dbReference>
<comment type="subcellular location">
    <subcellularLocation>
        <location evidence="1">Cell inner membrane</location>
        <topology evidence="1">Multi-pass membrane protein</topology>
    </subcellularLocation>
</comment>
<evidence type="ECO:0000256" key="1">
    <source>
        <dbReference type="ARBA" id="ARBA00004429"/>
    </source>
</evidence>
<keyword evidence="11 15" id="KW-1133">Transmembrane helix</keyword>
<comment type="similarity">
    <text evidence="2">Belongs to the MerT family.</text>
</comment>
<keyword evidence="17" id="KW-1185">Reference proteome</keyword>
<accession>A0A9J7A0T2</accession>
<keyword evidence="6" id="KW-1003">Cell membrane</keyword>
<evidence type="ECO:0000313" key="17">
    <source>
        <dbReference type="Proteomes" id="UP001056649"/>
    </source>
</evidence>
<dbReference type="RefSeq" id="WP_005961019.1">
    <property type="nucleotide sequence ID" value="NZ_CP090569.1"/>
</dbReference>
<evidence type="ECO:0000256" key="2">
    <source>
        <dbReference type="ARBA" id="ARBA00008224"/>
    </source>
</evidence>
<evidence type="ECO:0000256" key="4">
    <source>
        <dbReference type="ARBA" id="ARBA00022448"/>
    </source>
</evidence>
<dbReference type="Proteomes" id="UP001056649">
    <property type="component" value="Chromosome"/>
</dbReference>
<evidence type="ECO:0000256" key="11">
    <source>
        <dbReference type="ARBA" id="ARBA00022989"/>
    </source>
</evidence>
<comment type="function">
    <text evidence="14">Involved in mercury resistance. Probably transfers a mercuric ion from the periplasmic Hg(2+)-binding protein MerP to the cytoplasmic mercuric reductase MerA.</text>
</comment>
<evidence type="ECO:0000256" key="6">
    <source>
        <dbReference type="ARBA" id="ARBA00022475"/>
    </source>
</evidence>
<evidence type="ECO:0000313" key="16">
    <source>
        <dbReference type="EMBL" id="USF88669.1"/>
    </source>
</evidence>
<dbReference type="AlphaFoldDB" id="A0A9J7A0T2"/>
<evidence type="ECO:0000256" key="12">
    <source>
        <dbReference type="ARBA" id="ARBA00023136"/>
    </source>
</evidence>
<reference evidence="16" key="1">
    <citation type="journal article" date="2022" name="Mol. Ecol. Resour.">
        <title>The complete and closed genome of the facultative generalist Candidatus Endoriftia persephone from deep-sea hydrothermal vents.</title>
        <authorList>
            <person name="de Oliveira A.L."/>
            <person name="Srivastava A."/>
            <person name="Espada-Hinojosa S."/>
            <person name="Bright M."/>
        </authorList>
    </citation>
    <scope>NUCLEOTIDE SEQUENCE</scope>
    <source>
        <strain evidence="16">Tica-EPR-9o50.N</strain>
    </source>
</reference>
<feature type="transmembrane region" description="Helical" evidence="15">
    <location>
        <begin position="100"/>
        <end position="118"/>
    </location>
</feature>
<sequence>MSEEKNGVEQGANRNRTLIAAAMAAVGASICCVGPFVLLMLGISGAWISNLTAFEPYRPIFIGITLLFLGLAFRKLYLLPATCEVSKPCAKPATRRNQRIIFWGVTAILAALITFPWYGPMLLS</sequence>
<feature type="transmembrane region" description="Helical" evidence="15">
    <location>
        <begin position="60"/>
        <end position="79"/>
    </location>
</feature>
<evidence type="ECO:0000256" key="7">
    <source>
        <dbReference type="ARBA" id="ARBA00022519"/>
    </source>
</evidence>
<evidence type="ECO:0000256" key="8">
    <source>
        <dbReference type="ARBA" id="ARBA00022692"/>
    </source>
</evidence>
<keyword evidence="12 15" id="KW-0472">Membrane</keyword>
<dbReference type="Gene3D" id="1.10.287.910">
    <property type="entry name" value="bacterial mercury transporter, merf"/>
    <property type="match status" value="1"/>
</dbReference>
<dbReference type="InterPro" id="IPR003457">
    <property type="entry name" value="Transprt_MerT"/>
</dbReference>
<dbReference type="KEGG" id="eps:L0Y14_05410"/>
<evidence type="ECO:0000256" key="15">
    <source>
        <dbReference type="SAM" id="Phobius"/>
    </source>
</evidence>